<keyword evidence="3" id="KW-1185">Reference proteome</keyword>
<dbReference type="Pfam" id="PF18803">
    <property type="entry name" value="CxC2"/>
    <property type="match status" value="1"/>
</dbReference>
<feature type="domain" description="CxC2-like cysteine cluster KDZ transposase-associated" evidence="1">
    <location>
        <begin position="170"/>
        <end position="279"/>
    </location>
</feature>
<dbReference type="InterPro" id="IPR041457">
    <property type="entry name" value="CxC2_KDZ-assoc"/>
</dbReference>
<name>A0A9P6L138_9AGAM</name>
<evidence type="ECO:0000313" key="2">
    <source>
        <dbReference type="EMBL" id="KAF9777950.1"/>
    </source>
</evidence>
<gene>
    <name evidence="2" type="ORF">BJ322DRAFT_1114712</name>
</gene>
<dbReference type="CDD" id="cd19757">
    <property type="entry name" value="Bbox1"/>
    <property type="match status" value="1"/>
</dbReference>
<accession>A0A9P6L138</accession>
<dbReference type="AlphaFoldDB" id="A0A9P6L138"/>
<evidence type="ECO:0000313" key="3">
    <source>
        <dbReference type="Proteomes" id="UP000736335"/>
    </source>
</evidence>
<organism evidence="2 3">
    <name type="scientific">Thelephora terrestris</name>
    <dbReference type="NCBI Taxonomy" id="56493"/>
    <lineage>
        <taxon>Eukaryota</taxon>
        <taxon>Fungi</taxon>
        <taxon>Dikarya</taxon>
        <taxon>Basidiomycota</taxon>
        <taxon>Agaricomycotina</taxon>
        <taxon>Agaricomycetes</taxon>
        <taxon>Thelephorales</taxon>
        <taxon>Thelephoraceae</taxon>
        <taxon>Thelephora</taxon>
    </lineage>
</organism>
<evidence type="ECO:0000259" key="1">
    <source>
        <dbReference type="Pfam" id="PF18803"/>
    </source>
</evidence>
<dbReference type="Pfam" id="PF18758">
    <property type="entry name" value="KDZ"/>
    <property type="match status" value="1"/>
</dbReference>
<protein>
    <recommendedName>
        <fullName evidence="1">CxC2-like cysteine cluster KDZ transposase-associated domain-containing protein</fullName>
    </recommendedName>
</protein>
<reference evidence="2" key="1">
    <citation type="journal article" date="2020" name="Nat. Commun.">
        <title>Large-scale genome sequencing of mycorrhizal fungi provides insights into the early evolution of symbiotic traits.</title>
        <authorList>
            <person name="Miyauchi S."/>
            <person name="Kiss E."/>
            <person name="Kuo A."/>
            <person name="Drula E."/>
            <person name="Kohler A."/>
            <person name="Sanchez-Garcia M."/>
            <person name="Morin E."/>
            <person name="Andreopoulos B."/>
            <person name="Barry K.W."/>
            <person name="Bonito G."/>
            <person name="Buee M."/>
            <person name="Carver A."/>
            <person name="Chen C."/>
            <person name="Cichocki N."/>
            <person name="Clum A."/>
            <person name="Culley D."/>
            <person name="Crous P.W."/>
            <person name="Fauchery L."/>
            <person name="Girlanda M."/>
            <person name="Hayes R.D."/>
            <person name="Keri Z."/>
            <person name="LaButti K."/>
            <person name="Lipzen A."/>
            <person name="Lombard V."/>
            <person name="Magnuson J."/>
            <person name="Maillard F."/>
            <person name="Murat C."/>
            <person name="Nolan M."/>
            <person name="Ohm R.A."/>
            <person name="Pangilinan J."/>
            <person name="Pereira M.F."/>
            <person name="Perotto S."/>
            <person name="Peter M."/>
            <person name="Pfister S."/>
            <person name="Riley R."/>
            <person name="Sitrit Y."/>
            <person name="Stielow J.B."/>
            <person name="Szollosi G."/>
            <person name="Zifcakova L."/>
            <person name="Stursova M."/>
            <person name="Spatafora J.W."/>
            <person name="Tedersoo L."/>
            <person name="Vaario L.M."/>
            <person name="Yamada A."/>
            <person name="Yan M."/>
            <person name="Wang P."/>
            <person name="Xu J."/>
            <person name="Bruns T."/>
            <person name="Baldrian P."/>
            <person name="Vilgalys R."/>
            <person name="Dunand C."/>
            <person name="Henrissat B."/>
            <person name="Grigoriev I.V."/>
            <person name="Hibbett D."/>
            <person name="Nagy L.G."/>
            <person name="Martin F.M."/>
        </authorList>
    </citation>
    <scope>NUCLEOTIDE SEQUENCE</scope>
    <source>
        <strain evidence="2">UH-Tt-Lm1</strain>
    </source>
</reference>
<dbReference type="OrthoDB" id="2793259at2759"/>
<dbReference type="Proteomes" id="UP000736335">
    <property type="component" value="Unassembled WGS sequence"/>
</dbReference>
<proteinExistence type="predicted"/>
<dbReference type="InterPro" id="IPR040521">
    <property type="entry name" value="KDZ"/>
</dbReference>
<comment type="caution">
    <text evidence="2">The sequence shown here is derived from an EMBL/GenBank/DDBJ whole genome shotgun (WGS) entry which is preliminary data.</text>
</comment>
<sequence length="1021" mass="116225">MGKRKLKNKTLTKIDPSIFKAKPQAVSQHATNDGECVVTAVELSHPSLAPESLLYPDLFDADIKNLDDEGLEDDGANEGVPKGSYVGRDNPLLQWKPERDTFLKELIRLEGRGVFTDGRCELCHKDGMFRCLDCLAIQFLCAGCVSRVHSFNPFHTIEKWNGSYFEMSSLRQAGHLLQLGHHPAEQCTNPQRSTKPFTVIHTNGIHLVDLAFCGCTEVGNHGTRVQQLLRRRLFPATTLDPQTACTFSLLKSAQLLSLQSKLSLYDYYLSIERLTDATGTSNVNDRYKEFLRTLRMWRHLRMMKRGGRSYDPTGVDGTSPGELAVLCPACPIPSVNLPPNWRSVGKEHEYLYYQSFGIDACFRFKRRQISSYEKDPELGPGYAYLVAWDAYSEYLRRFTDQREMSTCSGLAALDHANSKYSKGYATTGIKGERYANTDYVVVRSTSHNLETKKVASYDIMCQWSVNLRDRLKDFPHLDAECLDDQIVSRLVPKFHLAAHKESCRVTFSLNYEPGVGRSDMEGPERTWFGLQGGGSTKDQGPGYWSDAMDDKFGHWNWSKLIRLGTLLAKKYTNALVQSATHEDEFTALCTGISSETLGLWTTGITEWELDRTKPNPYFRPSSGLSESQIRRRLSLEEENEELTSAAMGSEDDFTETKYLLYGLDLEDHRRKLQAALSSSTSDIPSTSVIELRTSYRRRFAKFRQLQPRFQPEVTPLLSQLPPTSTDPQTIQDAPLYLPSSLPPNALSECSKRLLFMEKELRIGQCRDCLVQLRTKLNALARLLKHKYVNIRHQASNTRSQDLVNRLRTKIDAVAGKYRNAFTRLQALDQDEGSEWRTEFLELRNQDVRGLSETELPNARTQERAEELQARSLLNGGVMPEGNRTVSWIWRGSLNGGPGDQGEHSEEFRLEWSKARARAARWSEEVLLLREEMRRVLAFLRWKSNDWLRNGDPHTISPLTDCPYQLEGLRAYAYRQANVFGDIHDHFLSVWKGLELPREHLAEPIYSLDLDSDIMQLDGDDA</sequence>
<dbReference type="EMBL" id="WIUZ02000026">
    <property type="protein sequence ID" value="KAF9777950.1"/>
    <property type="molecule type" value="Genomic_DNA"/>
</dbReference>
<reference evidence="2" key="2">
    <citation type="submission" date="2020-11" db="EMBL/GenBank/DDBJ databases">
        <authorList>
            <consortium name="DOE Joint Genome Institute"/>
            <person name="Kuo A."/>
            <person name="Miyauchi S."/>
            <person name="Kiss E."/>
            <person name="Drula E."/>
            <person name="Kohler A."/>
            <person name="Sanchez-Garcia M."/>
            <person name="Andreopoulos B."/>
            <person name="Barry K.W."/>
            <person name="Bonito G."/>
            <person name="Buee M."/>
            <person name="Carver A."/>
            <person name="Chen C."/>
            <person name="Cichocki N."/>
            <person name="Clum A."/>
            <person name="Culley D."/>
            <person name="Crous P.W."/>
            <person name="Fauchery L."/>
            <person name="Girlanda M."/>
            <person name="Hayes R."/>
            <person name="Keri Z."/>
            <person name="Labutti K."/>
            <person name="Lipzen A."/>
            <person name="Lombard V."/>
            <person name="Magnuson J."/>
            <person name="Maillard F."/>
            <person name="Morin E."/>
            <person name="Murat C."/>
            <person name="Nolan M."/>
            <person name="Ohm R."/>
            <person name="Pangilinan J."/>
            <person name="Pereira M."/>
            <person name="Perotto S."/>
            <person name="Peter M."/>
            <person name="Riley R."/>
            <person name="Sitrit Y."/>
            <person name="Stielow B."/>
            <person name="Szollosi G."/>
            <person name="Zifcakova L."/>
            <person name="Stursova M."/>
            <person name="Spatafora J.W."/>
            <person name="Tedersoo L."/>
            <person name="Vaario L.-M."/>
            <person name="Yamada A."/>
            <person name="Yan M."/>
            <person name="Wang P."/>
            <person name="Xu J."/>
            <person name="Bruns T."/>
            <person name="Baldrian P."/>
            <person name="Vilgalys R."/>
            <person name="Henrissat B."/>
            <person name="Grigoriev I.V."/>
            <person name="Hibbett D."/>
            <person name="Nagy L.G."/>
            <person name="Martin F.M."/>
        </authorList>
    </citation>
    <scope>NUCLEOTIDE SEQUENCE</scope>
    <source>
        <strain evidence="2">UH-Tt-Lm1</strain>
    </source>
</reference>